<feature type="transmembrane region" description="Helical" evidence="7">
    <location>
        <begin position="51"/>
        <end position="73"/>
    </location>
</feature>
<dbReference type="RefSeq" id="WP_104995404.1">
    <property type="nucleotide sequence ID" value="NZ_CP025494.1"/>
</dbReference>
<evidence type="ECO:0000256" key="2">
    <source>
        <dbReference type="ARBA" id="ARBA00010199"/>
    </source>
</evidence>
<feature type="transmembrane region" description="Helical" evidence="7">
    <location>
        <begin position="20"/>
        <end position="45"/>
    </location>
</feature>
<dbReference type="GO" id="GO:0042910">
    <property type="term" value="F:xenobiotic transmembrane transporter activity"/>
    <property type="evidence" value="ECO:0007669"/>
    <property type="project" value="InterPro"/>
</dbReference>
<feature type="transmembrane region" description="Helical" evidence="7">
    <location>
        <begin position="414"/>
        <end position="435"/>
    </location>
</feature>
<dbReference type="InterPro" id="IPR050222">
    <property type="entry name" value="MATE_MdtK"/>
</dbReference>
<evidence type="ECO:0000256" key="3">
    <source>
        <dbReference type="ARBA" id="ARBA00022448"/>
    </source>
</evidence>
<feature type="transmembrane region" description="Helical" evidence="7">
    <location>
        <begin position="193"/>
        <end position="213"/>
    </location>
</feature>
<organism evidence="8 9">
    <name type="scientific">Pseudomonas palleroniana</name>
    <dbReference type="NCBI Taxonomy" id="191390"/>
    <lineage>
        <taxon>Bacteria</taxon>
        <taxon>Pseudomonadati</taxon>
        <taxon>Pseudomonadota</taxon>
        <taxon>Gammaproteobacteria</taxon>
        <taxon>Pseudomonadales</taxon>
        <taxon>Pseudomonadaceae</taxon>
        <taxon>Pseudomonas</taxon>
    </lineage>
</organism>
<dbReference type="PANTHER" id="PTHR43298">
    <property type="entry name" value="MULTIDRUG RESISTANCE PROTEIN NORM-RELATED"/>
    <property type="match status" value="1"/>
</dbReference>
<feature type="transmembrane region" description="Helical" evidence="7">
    <location>
        <begin position="166"/>
        <end position="187"/>
    </location>
</feature>
<keyword evidence="4 7" id="KW-0812">Transmembrane</keyword>
<evidence type="ECO:0000256" key="5">
    <source>
        <dbReference type="ARBA" id="ARBA00022989"/>
    </source>
</evidence>
<protein>
    <submittedName>
        <fullName evidence="8">MATE family efflux transporter</fullName>
    </submittedName>
</protein>
<evidence type="ECO:0000256" key="6">
    <source>
        <dbReference type="ARBA" id="ARBA00023136"/>
    </source>
</evidence>
<name>A0A2L1JEN4_9PSED</name>
<dbReference type="NCBIfam" id="TIGR00797">
    <property type="entry name" value="matE"/>
    <property type="match status" value="1"/>
</dbReference>
<dbReference type="Proteomes" id="UP000237830">
    <property type="component" value="Chromosome"/>
</dbReference>
<keyword evidence="5 7" id="KW-1133">Transmembrane helix</keyword>
<comment type="similarity">
    <text evidence="2">Belongs to the multi antimicrobial extrusion (MATE) (TC 2.A.66.1) family.</text>
</comment>
<dbReference type="CDD" id="cd13136">
    <property type="entry name" value="MATE_DinF_like"/>
    <property type="match status" value="1"/>
</dbReference>
<dbReference type="InterPro" id="IPR044644">
    <property type="entry name" value="DinF-like"/>
</dbReference>
<keyword evidence="3" id="KW-0813">Transport</keyword>
<comment type="subcellular location">
    <subcellularLocation>
        <location evidence="1">Membrane</location>
        <topology evidence="1">Multi-pass membrane protein</topology>
    </subcellularLocation>
</comment>
<feature type="transmembrane region" description="Helical" evidence="7">
    <location>
        <begin position="138"/>
        <end position="159"/>
    </location>
</feature>
<dbReference type="GO" id="GO:0005886">
    <property type="term" value="C:plasma membrane"/>
    <property type="evidence" value="ECO:0007669"/>
    <property type="project" value="TreeGrafter"/>
</dbReference>
<dbReference type="PANTHER" id="PTHR43298:SF2">
    <property type="entry name" value="FMN_FAD EXPORTER YEEO-RELATED"/>
    <property type="match status" value="1"/>
</dbReference>
<feature type="transmembrane region" description="Helical" evidence="7">
    <location>
        <begin position="392"/>
        <end position="408"/>
    </location>
</feature>
<sequence length="447" mass="48311">MNTLLTDWRHRSTHRRVWALAAPMILSNISVPLVALVDSIVIGHLPHAHQLGAVAVGASLYTFLAWAMGFLRMGSTGFAAQAAGRGDGAALRQILLQGLSLALGLAIVLGTVGIPLSHLALEWMQPSPELTELTREFFHTRLFGLPAALASYALVGWFLGTQNARAPLAILLTTNLVNIALNLWFVLGLDWGVVGSARASVVAEWAGALLGLAMTHKALRAYPGHIAWAALTRWKSWRPLLAVNRDIFIRSLALQSVFFMITVQGARLGDATVAANALLLNGLLLTAHALDGLAHAVEALCGHAIGAHDHQALRRSLVVAGGWSLIASTGFAVLFTFGGHLFIAMQTDIASVRETADRYLPYLAVLPLIAVWSYLLDGLFIGATRAREMRNGMLLTVLLTLPFAWALQGMGNHGLWITFLLFMALRSLTLAFIGWRLNTQNRWLVGS</sequence>
<evidence type="ECO:0000256" key="7">
    <source>
        <dbReference type="SAM" id="Phobius"/>
    </source>
</evidence>
<accession>A0A2L1JEN4</accession>
<dbReference type="AlphaFoldDB" id="A0A2L1JEN4"/>
<dbReference type="InterPro" id="IPR002528">
    <property type="entry name" value="MATE_fam"/>
</dbReference>
<feature type="transmembrane region" description="Helical" evidence="7">
    <location>
        <begin position="94"/>
        <end position="118"/>
    </location>
</feature>
<feature type="transmembrane region" description="Helical" evidence="7">
    <location>
        <begin position="359"/>
        <end position="380"/>
    </location>
</feature>
<feature type="transmembrane region" description="Helical" evidence="7">
    <location>
        <begin position="317"/>
        <end position="339"/>
    </location>
</feature>
<gene>
    <name evidence="8" type="ORF">CYL20_21015</name>
</gene>
<dbReference type="GO" id="GO:0015297">
    <property type="term" value="F:antiporter activity"/>
    <property type="evidence" value="ECO:0007669"/>
    <property type="project" value="InterPro"/>
</dbReference>
<proteinExistence type="inferred from homology"/>
<dbReference type="EMBL" id="CP025494">
    <property type="protein sequence ID" value="AVE06933.1"/>
    <property type="molecule type" value="Genomic_DNA"/>
</dbReference>
<evidence type="ECO:0000313" key="9">
    <source>
        <dbReference type="Proteomes" id="UP000237830"/>
    </source>
</evidence>
<keyword evidence="6 7" id="KW-0472">Membrane</keyword>
<dbReference type="Pfam" id="PF01554">
    <property type="entry name" value="MatE"/>
    <property type="match status" value="2"/>
</dbReference>
<evidence type="ECO:0000256" key="4">
    <source>
        <dbReference type="ARBA" id="ARBA00022692"/>
    </source>
</evidence>
<evidence type="ECO:0000256" key="1">
    <source>
        <dbReference type="ARBA" id="ARBA00004141"/>
    </source>
</evidence>
<evidence type="ECO:0000313" key="8">
    <source>
        <dbReference type="EMBL" id="AVE06933.1"/>
    </source>
</evidence>
<reference evidence="8 9" key="1">
    <citation type="submission" date="2017-12" db="EMBL/GenBank/DDBJ databases">
        <title>Genome sequence of Pseudomonas palleroniana MAB3.</title>
        <authorList>
            <person name="Nascimento F.X."/>
        </authorList>
    </citation>
    <scope>NUCLEOTIDE SEQUENCE [LARGE SCALE GENOMIC DNA]</scope>
    <source>
        <strain evidence="8 9">MAB3</strain>
    </source>
</reference>